<organism evidence="2 3">
    <name type="scientific">Aplosporella prunicola CBS 121167</name>
    <dbReference type="NCBI Taxonomy" id="1176127"/>
    <lineage>
        <taxon>Eukaryota</taxon>
        <taxon>Fungi</taxon>
        <taxon>Dikarya</taxon>
        <taxon>Ascomycota</taxon>
        <taxon>Pezizomycotina</taxon>
        <taxon>Dothideomycetes</taxon>
        <taxon>Dothideomycetes incertae sedis</taxon>
        <taxon>Botryosphaeriales</taxon>
        <taxon>Aplosporellaceae</taxon>
        <taxon>Aplosporella</taxon>
    </lineage>
</organism>
<protein>
    <submittedName>
        <fullName evidence="2">Uncharacterized protein</fullName>
    </submittedName>
</protein>
<evidence type="ECO:0000313" key="3">
    <source>
        <dbReference type="Proteomes" id="UP000799438"/>
    </source>
</evidence>
<dbReference type="RefSeq" id="XP_033394288.1">
    <property type="nucleotide sequence ID" value="XM_033547274.1"/>
</dbReference>
<keyword evidence="3" id="KW-1185">Reference proteome</keyword>
<proteinExistence type="predicted"/>
<sequence length="79" mass="9259">MITTRHLFQTNKLQAAYTSNLHASPYQKRHKRSRRPPRTKFIPSRPVPSHNNNNNNNKDKKSFVLRPSITYTVDNSNRA</sequence>
<evidence type="ECO:0000256" key="1">
    <source>
        <dbReference type="SAM" id="MobiDB-lite"/>
    </source>
</evidence>
<dbReference type="Proteomes" id="UP000799438">
    <property type="component" value="Unassembled WGS sequence"/>
</dbReference>
<reference evidence="2" key="1">
    <citation type="journal article" date="2020" name="Stud. Mycol.">
        <title>101 Dothideomycetes genomes: a test case for predicting lifestyles and emergence of pathogens.</title>
        <authorList>
            <person name="Haridas S."/>
            <person name="Albert R."/>
            <person name="Binder M."/>
            <person name="Bloem J."/>
            <person name="Labutti K."/>
            <person name="Salamov A."/>
            <person name="Andreopoulos B."/>
            <person name="Baker S."/>
            <person name="Barry K."/>
            <person name="Bills G."/>
            <person name="Bluhm B."/>
            <person name="Cannon C."/>
            <person name="Castanera R."/>
            <person name="Culley D."/>
            <person name="Daum C."/>
            <person name="Ezra D."/>
            <person name="Gonzalez J."/>
            <person name="Henrissat B."/>
            <person name="Kuo A."/>
            <person name="Liang C."/>
            <person name="Lipzen A."/>
            <person name="Lutzoni F."/>
            <person name="Magnuson J."/>
            <person name="Mondo S."/>
            <person name="Nolan M."/>
            <person name="Ohm R."/>
            <person name="Pangilinan J."/>
            <person name="Park H.-J."/>
            <person name="Ramirez L."/>
            <person name="Alfaro M."/>
            <person name="Sun H."/>
            <person name="Tritt A."/>
            <person name="Yoshinaga Y."/>
            <person name="Zwiers L.-H."/>
            <person name="Turgeon B."/>
            <person name="Goodwin S."/>
            <person name="Spatafora J."/>
            <person name="Crous P."/>
            <person name="Grigoriev I."/>
        </authorList>
    </citation>
    <scope>NUCLEOTIDE SEQUENCE</scope>
    <source>
        <strain evidence="2">CBS 121167</strain>
    </source>
</reference>
<dbReference type="GeneID" id="54304781"/>
<dbReference type="AlphaFoldDB" id="A0A6A6B5L9"/>
<feature type="compositionally biased region" description="Polar residues" evidence="1">
    <location>
        <begin position="69"/>
        <end position="79"/>
    </location>
</feature>
<name>A0A6A6B5L9_9PEZI</name>
<feature type="compositionally biased region" description="Basic residues" evidence="1">
    <location>
        <begin position="27"/>
        <end position="38"/>
    </location>
</feature>
<accession>A0A6A6B5L9</accession>
<gene>
    <name evidence="2" type="ORF">K452DRAFT_88599</name>
</gene>
<dbReference type="EMBL" id="ML995496">
    <property type="protein sequence ID" value="KAF2138575.1"/>
    <property type="molecule type" value="Genomic_DNA"/>
</dbReference>
<feature type="region of interest" description="Disordered" evidence="1">
    <location>
        <begin position="19"/>
        <end position="79"/>
    </location>
</feature>
<evidence type="ECO:0000313" key="2">
    <source>
        <dbReference type="EMBL" id="KAF2138575.1"/>
    </source>
</evidence>